<evidence type="ECO:0000256" key="1">
    <source>
        <dbReference type="SAM" id="SignalP"/>
    </source>
</evidence>
<dbReference type="RefSeq" id="WP_162336116.1">
    <property type="nucleotide sequence ID" value="NZ_JBHSRQ010000007.1"/>
</dbReference>
<dbReference type="EMBL" id="PDWW01000001">
    <property type="protein sequence ID" value="KAF1727493.1"/>
    <property type="molecule type" value="Genomic_DNA"/>
</dbReference>
<gene>
    <name evidence="2" type="ORF">CSC78_01380</name>
</gene>
<protein>
    <recommendedName>
        <fullName evidence="4">Secreted protein</fullName>
    </recommendedName>
</protein>
<comment type="caution">
    <text evidence="2">The sequence shown here is derived from an EMBL/GenBank/DDBJ whole genome shotgun (WGS) entry which is preliminary data.</text>
</comment>
<feature type="chain" id="PRO_5045238257" description="Secreted protein" evidence="1">
    <location>
        <begin position="25"/>
        <end position="120"/>
    </location>
</feature>
<keyword evidence="3" id="KW-1185">Reference proteome</keyword>
<feature type="signal peptide" evidence="1">
    <location>
        <begin position="1"/>
        <end position="24"/>
    </location>
</feature>
<evidence type="ECO:0008006" key="4">
    <source>
        <dbReference type="Google" id="ProtNLM"/>
    </source>
</evidence>
<organism evidence="2 3">
    <name type="scientific">Pseudoxanthomonas japonensis</name>
    <dbReference type="NCBI Taxonomy" id="69284"/>
    <lineage>
        <taxon>Bacteria</taxon>
        <taxon>Pseudomonadati</taxon>
        <taxon>Pseudomonadota</taxon>
        <taxon>Gammaproteobacteria</taxon>
        <taxon>Lysobacterales</taxon>
        <taxon>Lysobacteraceae</taxon>
        <taxon>Pseudoxanthomonas</taxon>
    </lineage>
</organism>
<evidence type="ECO:0000313" key="2">
    <source>
        <dbReference type="EMBL" id="KAF1727493.1"/>
    </source>
</evidence>
<dbReference type="PROSITE" id="PS51257">
    <property type="entry name" value="PROKAR_LIPOPROTEIN"/>
    <property type="match status" value="1"/>
</dbReference>
<dbReference type="Proteomes" id="UP000781710">
    <property type="component" value="Unassembled WGS sequence"/>
</dbReference>
<keyword evidence="1" id="KW-0732">Signal</keyword>
<name>A0ABQ6ZMF1_9GAMM</name>
<reference evidence="2 3" key="1">
    <citation type="submission" date="2017-10" db="EMBL/GenBank/DDBJ databases">
        <title>Whole genome sequencing of members of genus Pseudoxanthomonas.</title>
        <authorList>
            <person name="Kumar S."/>
            <person name="Bansal K."/>
            <person name="Kaur A."/>
            <person name="Patil P."/>
            <person name="Sharma S."/>
            <person name="Patil P.B."/>
        </authorList>
    </citation>
    <scope>NUCLEOTIDE SEQUENCE [LARGE SCALE GENOMIC DNA]</scope>
    <source>
        <strain evidence="2 3">DSM 17109</strain>
    </source>
</reference>
<accession>A0ABQ6ZMF1</accession>
<sequence>MRFALTLSAWLVLAGCTTTAPATAPPAADATTDAAQCAASGGQMQPLGRLQREQCVVAYADAGKTCSSKADCTGQCLASGDTERAPGAKATGTCQRDVSQNFGCRQRIDGGVAQGTICVD</sequence>
<proteinExistence type="predicted"/>
<evidence type="ECO:0000313" key="3">
    <source>
        <dbReference type="Proteomes" id="UP000781710"/>
    </source>
</evidence>